<evidence type="ECO:0000313" key="3">
    <source>
        <dbReference type="Proteomes" id="UP000316388"/>
    </source>
</evidence>
<organism evidence="2 3">
    <name type="scientific">Tepidimonas fonticaldi</name>
    <dbReference type="NCBI Taxonomy" id="1101373"/>
    <lineage>
        <taxon>Bacteria</taxon>
        <taxon>Pseudomonadati</taxon>
        <taxon>Pseudomonadota</taxon>
        <taxon>Betaproteobacteria</taxon>
        <taxon>Burkholderiales</taxon>
        <taxon>Tepidimonas</taxon>
    </lineage>
</organism>
<name>A0A554XLH2_9BURK</name>
<sequence>MGLQQGLSMSDPDTPQPSLQRRRWPREEVTVIEPRPAPPEDSDEPTVPVRLSAVADLQDSLLVAMNDLKRLEGLLDHATGNLLDRFNRAIAAVDALAPEPSTPEMQDLRQTLHQAVLELQFHDMATQLLVHTGKVLRGCAYMLAEQVMEPEEDEVGMVVTHLPQNPNPVTQSEMDAGSIELF</sequence>
<evidence type="ECO:0000313" key="2">
    <source>
        <dbReference type="EMBL" id="TSE36669.1"/>
    </source>
</evidence>
<dbReference type="Proteomes" id="UP000316388">
    <property type="component" value="Unassembled WGS sequence"/>
</dbReference>
<evidence type="ECO:0008006" key="4">
    <source>
        <dbReference type="Google" id="ProtNLM"/>
    </source>
</evidence>
<gene>
    <name evidence="2" type="ORF">Tfont_01745</name>
</gene>
<comment type="caution">
    <text evidence="2">The sequence shown here is derived from an EMBL/GenBank/DDBJ whole genome shotgun (WGS) entry which is preliminary data.</text>
</comment>
<feature type="compositionally biased region" description="Polar residues" evidence="1">
    <location>
        <begin position="1"/>
        <end position="19"/>
    </location>
</feature>
<dbReference type="AlphaFoldDB" id="A0A554XLH2"/>
<proteinExistence type="predicted"/>
<accession>A0A554XLH2</accession>
<protein>
    <recommendedName>
        <fullName evidence="4">Chemotaxis protein CheZ</fullName>
    </recommendedName>
</protein>
<dbReference type="EMBL" id="VJOO01000016">
    <property type="protein sequence ID" value="TSE36669.1"/>
    <property type="molecule type" value="Genomic_DNA"/>
</dbReference>
<feature type="region of interest" description="Disordered" evidence="1">
    <location>
        <begin position="1"/>
        <end position="46"/>
    </location>
</feature>
<evidence type="ECO:0000256" key="1">
    <source>
        <dbReference type="SAM" id="MobiDB-lite"/>
    </source>
</evidence>
<reference evidence="2 3" key="1">
    <citation type="submission" date="2019-07" db="EMBL/GenBank/DDBJ databases">
        <title>Tepidimonas fonticaldi AT-A2 draft genome.</title>
        <authorList>
            <person name="Da Costa M.S."/>
            <person name="Froufe H.J.C."/>
            <person name="Egas C."/>
            <person name="Albuquerque L."/>
        </authorList>
    </citation>
    <scope>NUCLEOTIDE SEQUENCE [LARGE SCALE GENOMIC DNA]</scope>
    <source>
        <strain evidence="2 3">AT-A2</strain>
    </source>
</reference>